<dbReference type="AlphaFoldDB" id="A0A2G8K103"/>
<gene>
    <name evidence="1" type="ORF">BSL78_21524</name>
</gene>
<name>A0A2G8K103_STIJA</name>
<accession>A0A2G8K103</accession>
<protein>
    <submittedName>
        <fullName evidence="1">Uncharacterized protein</fullName>
    </submittedName>
</protein>
<keyword evidence="2" id="KW-1185">Reference proteome</keyword>
<sequence>MKPWRGNGNPTLETFHQRSFNSCRIPSTKDGDSKFTGYIPAREQMVSMATAEQSQSNHSEVATELKLQQLNDWLKEVRGNHGNQHNNMYPFANSELDIDVTVIDTTS</sequence>
<organism evidence="1 2">
    <name type="scientific">Stichopus japonicus</name>
    <name type="common">Sea cucumber</name>
    <dbReference type="NCBI Taxonomy" id="307972"/>
    <lineage>
        <taxon>Eukaryota</taxon>
        <taxon>Metazoa</taxon>
        <taxon>Echinodermata</taxon>
        <taxon>Eleutherozoa</taxon>
        <taxon>Echinozoa</taxon>
        <taxon>Holothuroidea</taxon>
        <taxon>Aspidochirotacea</taxon>
        <taxon>Aspidochirotida</taxon>
        <taxon>Stichopodidae</taxon>
        <taxon>Apostichopus</taxon>
    </lineage>
</organism>
<evidence type="ECO:0000313" key="1">
    <source>
        <dbReference type="EMBL" id="PIK41635.1"/>
    </source>
</evidence>
<evidence type="ECO:0000313" key="2">
    <source>
        <dbReference type="Proteomes" id="UP000230750"/>
    </source>
</evidence>
<proteinExistence type="predicted"/>
<comment type="caution">
    <text evidence="1">The sequence shown here is derived from an EMBL/GenBank/DDBJ whole genome shotgun (WGS) entry which is preliminary data.</text>
</comment>
<reference evidence="1 2" key="1">
    <citation type="journal article" date="2017" name="PLoS Biol.">
        <title>The sea cucumber genome provides insights into morphological evolution and visceral regeneration.</title>
        <authorList>
            <person name="Zhang X."/>
            <person name="Sun L."/>
            <person name="Yuan J."/>
            <person name="Sun Y."/>
            <person name="Gao Y."/>
            <person name="Zhang L."/>
            <person name="Li S."/>
            <person name="Dai H."/>
            <person name="Hamel J.F."/>
            <person name="Liu C."/>
            <person name="Yu Y."/>
            <person name="Liu S."/>
            <person name="Lin W."/>
            <person name="Guo K."/>
            <person name="Jin S."/>
            <person name="Xu P."/>
            <person name="Storey K.B."/>
            <person name="Huan P."/>
            <person name="Zhang T."/>
            <person name="Zhou Y."/>
            <person name="Zhang J."/>
            <person name="Lin C."/>
            <person name="Li X."/>
            <person name="Xing L."/>
            <person name="Huo D."/>
            <person name="Sun M."/>
            <person name="Wang L."/>
            <person name="Mercier A."/>
            <person name="Li F."/>
            <person name="Yang H."/>
            <person name="Xiang J."/>
        </authorList>
    </citation>
    <scope>NUCLEOTIDE SEQUENCE [LARGE SCALE GENOMIC DNA]</scope>
    <source>
        <strain evidence="1">Shaxun</strain>
        <tissue evidence="1">Muscle</tissue>
    </source>
</reference>
<dbReference type="Proteomes" id="UP000230750">
    <property type="component" value="Unassembled WGS sequence"/>
</dbReference>
<dbReference type="EMBL" id="MRZV01001002">
    <property type="protein sequence ID" value="PIK41635.1"/>
    <property type="molecule type" value="Genomic_DNA"/>
</dbReference>